<evidence type="ECO:0000313" key="13">
    <source>
        <dbReference type="EMBL" id="GGM25652.1"/>
    </source>
</evidence>
<dbReference type="GO" id="GO:0005886">
    <property type="term" value="C:plasma membrane"/>
    <property type="evidence" value="ECO:0007669"/>
    <property type="project" value="UniProtKB-SubCell"/>
</dbReference>
<evidence type="ECO:0000256" key="5">
    <source>
        <dbReference type="ARBA" id="ARBA00022617"/>
    </source>
</evidence>
<accession>A0A917WSH4</accession>
<evidence type="ECO:0000256" key="9">
    <source>
        <dbReference type="ARBA" id="ARBA00022989"/>
    </source>
</evidence>
<gene>
    <name evidence="13" type="ORF">GCM10007977_028540</name>
</gene>
<proteinExistence type="inferred from homology"/>
<comment type="caution">
    <text evidence="13">The sequence shown here is derived from an EMBL/GenBank/DDBJ whole genome shotgun (WGS) entry which is preliminary data.</text>
</comment>
<dbReference type="RefSeq" id="WP_190250262.1">
    <property type="nucleotide sequence ID" value="NZ_BMPI01000011.1"/>
</dbReference>
<keyword evidence="7" id="KW-0479">Metal-binding</keyword>
<keyword evidence="5" id="KW-0349">Heme</keyword>
<dbReference type="EMBL" id="BMPI01000011">
    <property type="protein sequence ID" value="GGM25652.1"/>
    <property type="molecule type" value="Genomic_DNA"/>
</dbReference>
<dbReference type="Pfam" id="PF02322">
    <property type="entry name" value="Cyt_bd_oxida_II"/>
    <property type="match status" value="1"/>
</dbReference>
<keyword evidence="8" id="KW-0249">Electron transport</keyword>
<dbReference type="PANTHER" id="PTHR43141">
    <property type="entry name" value="CYTOCHROME BD2 SUBUNIT II"/>
    <property type="match status" value="1"/>
</dbReference>
<comment type="similarity">
    <text evidence="2">Belongs to the cytochrome ubiquinol oxidase subunit 2 family.</text>
</comment>
<name>A0A917WSH4_9ACTN</name>
<feature type="transmembrane region" description="Helical" evidence="12">
    <location>
        <begin position="6"/>
        <end position="32"/>
    </location>
</feature>
<dbReference type="GO" id="GO:0016682">
    <property type="term" value="F:oxidoreductase activity, acting on diphenols and related substances as donors, oxygen as acceptor"/>
    <property type="evidence" value="ECO:0007669"/>
    <property type="project" value="TreeGrafter"/>
</dbReference>
<keyword evidence="9 12" id="KW-1133">Transmembrane helix</keyword>
<feature type="transmembrane region" description="Helical" evidence="12">
    <location>
        <begin position="297"/>
        <end position="320"/>
    </location>
</feature>
<evidence type="ECO:0000256" key="6">
    <source>
        <dbReference type="ARBA" id="ARBA00022692"/>
    </source>
</evidence>
<dbReference type="GO" id="GO:0019646">
    <property type="term" value="P:aerobic electron transport chain"/>
    <property type="evidence" value="ECO:0007669"/>
    <property type="project" value="TreeGrafter"/>
</dbReference>
<dbReference type="GO" id="GO:0009055">
    <property type="term" value="F:electron transfer activity"/>
    <property type="evidence" value="ECO:0007669"/>
    <property type="project" value="TreeGrafter"/>
</dbReference>
<dbReference type="NCBIfam" id="TIGR00203">
    <property type="entry name" value="cydB"/>
    <property type="match status" value="1"/>
</dbReference>
<sequence length="334" mass="36481">MELTTVWFVLIAVLWAGYFLLEGFDFGVGMLLPVLGRGERERRLLINTIGPVWDGNEVWLLVAGGATFAAFPEWYATLFSGFYLPLLIILVALIVRGLAFEYRGKVDSPQWRRRWDLAIIVGSYVPALLWGVAFGNIVRGVPINADHEYVGGFFNLLNPYALLGGLTTLSLFLLHGAVFLALKTDGDVRVRAGRLAYRLGFPAVALAGGFLLWTQLTHDDAWGWALSGAAALALVAGVVAARARREGWAFLAAGATLVIAVAALFVTLFPDVMPTTLAGGDSLTVTNAASTPYTLKVMTGVAVCFTPIVLLYQSWTYWVFRKRLRVEHIPVPHP</sequence>
<dbReference type="PANTHER" id="PTHR43141:SF5">
    <property type="entry name" value="CYTOCHROME BD-I UBIQUINOL OXIDASE SUBUNIT 2"/>
    <property type="match status" value="1"/>
</dbReference>
<dbReference type="GO" id="GO:0070069">
    <property type="term" value="C:cytochrome complex"/>
    <property type="evidence" value="ECO:0007669"/>
    <property type="project" value="TreeGrafter"/>
</dbReference>
<evidence type="ECO:0000256" key="7">
    <source>
        <dbReference type="ARBA" id="ARBA00022723"/>
    </source>
</evidence>
<feature type="transmembrane region" description="Helical" evidence="12">
    <location>
        <begin position="222"/>
        <end position="241"/>
    </location>
</feature>
<feature type="transmembrane region" description="Helical" evidence="12">
    <location>
        <begin position="115"/>
        <end position="137"/>
    </location>
</feature>
<evidence type="ECO:0000256" key="2">
    <source>
        <dbReference type="ARBA" id="ARBA00007543"/>
    </source>
</evidence>
<evidence type="ECO:0000313" key="14">
    <source>
        <dbReference type="Proteomes" id="UP000642070"/>
    </source>
</evidence>
<comment type="subcellular location">
    <subcellularLocation>
        <location evidence="1">Cell membrane</location>
        <topology evidence="1">Multi-pass membrane protein</topology>
    </subcellularLocation>
</comment>
<evidence type="ECO:0000256" key="12">
    <source>
        <dbReference type="SAM" id="Phobius"/>
    </source>
</evidence>
<feature type="transmembrane region" description="Helical" evidence="12">
    <location>
        <begin position="74"/>
        <end position="95"/>
    </location>
</feature>
<evidence type="ECO:0000256" key="1">
    <source>
        <dbReference type="ARBA" id="ARBA00004651"/>
    </source>
</evidence>
<evidence type="ECO:0000256" key="4">
    <source>
        <dbReference type="ARBA" id="ARBA00022475"/>
    </source>
</evidence>
<feature type="transmembrane region" description="Helical" evidence="12">
    <location>
        <begin position="248"/>
        <end position="269"/>
    </location>
</feature>
<feature type="transmembrane region" description="Helical" evidence="12">
    <location>
        <begin position="157"/>
        <end position="183"/>
    </location>
</feature>
<evidence type="ECO:0000256" key="11">
    <source>
        <dbReference type="ARBA" id="ARBA00023136"/>
    </source>
</evidence>
<protein>
    <submittedName>
        <fullName evidence="13">Cytochrome c oxidase assembly protein</fullName>
    </submittedName>
</protein>
<dbReference type="AlphaFoldDB" id="A0A917WSH4"/>
<reference evidence="13" key="2">
    <citation type="submission" date="2020-09" db="EMBL/GenBank/DDBJ databases">
        <authorList>
            <person name="Sun Q."/>
            <person name="Ohkuma M."/>
        </authorList>
    </citation>
    <scope>NUCLEOTIDE SEQUENCE</scope>
    <source>
        <strain evidence="13">JCM 19831</strain>
    </source>
</reference>
<dbReference type="GO" id="GO:0046872">
    <property type="term" value="F:metal ion binding"/>
    <property type="evidence" value="ECO:0007669"/>
    <property type="project" value="UniProtKB-KW"/>
</dbReference>
<keyword evidence="14" id="KW-1185">Reference proteome</keyword>
<organism evidence="13 14">
    <name type="scientific">Dactylosporangium sucinum</name>
    <dbReference type="NCBI Taxonomy" id="1424081"/>
    <lineage>
        <taxon>Bacteria</taxon>
        <taxon>Bacillati</taxon>
        <taxon>Actinomycetota</taxon>
        <taxon>Actinomycetes</taxon>
        <taxon>Micromonosporales</taxon>
        <taxon>Micromonosporaceae</taxon>
        <taxon>Dactylosporangium</taxon>
    </lineage>
</organism>
<dbReference type="Proteomes" id="UP000642070">
    <property type="component" value="Unassembled WGS sequence"/>
</dbReference>
<keyword evidence="6 12" id="KW-0812">Transmembrane</keyword>
<dbReference type="PIRSF" id="PIRSF000267">
    <property type="entry name" value="Cyt_oxidse_sub2"/>
    <property type="match status" value="1"/>
</dbReference>
<feature type="transmembrane region" description="Helical" evidence="12">
    <location>
        <begin position="195"/>
        <end position="216"/>
    </location>
</feature>
<dbReference type="InterPro" id="IPR003317">
    <property type="entry name" value="Cyt-d_oxidase_su2"/>
</dbReference>
<reference evidence="13" key="1">
    <citation type="journal article" date="2014" name="Int. J. Syst. Evol. Microbiol.">
        <title>Complete genome sequence of Corynebacterium casei LMG S-19264T (=DSM 44701T), isolated from a smear-ripened cheese.</title>
        <authorList>
            <consortium name="US DOE Joint Genome Institute (JGI-PGF)"/>
            <person name="Walter F."/>
            <person name="Albersmeier A."/>
            <person name="Kalinowski J."/>
            <person name="Ruckert C."/>
        </authorList>
    </citation>
    <scope>NUCLEOTIDE SEQUENCE</scope>
    <source>
        <strain evidence="13">JCM 19831</strain>
    </source>
</reference>
<keyword evidence="4" id="KW-1003">Cell membrane</keyword>
<evidence type="ECO:0000256" key="10">
    <source>
        <dbReference type="ARBA" id="ARBA00023004"/>
    </source>
</evidence>
<keyword evidence="10" id="KW-0408">Iron</keyword>
<evidence type="ECO:0000256" key="3">
    <source>
        <dbReference type="ARBA" id="ARBA00022448"/>
    </source>
</evidence>
<keyword evidence="3" id="KW-0813">Transport</keyword>
<evidence type="ECO:0000256" key="8">
    <source>
        <dbReference type="ARBA" id="ARBA00022982"/>
    </source>
</evidence>
<keyword evidence="11 12" id="KW-0472">Membrane</keyword>